<proteinExistence type="predicted"/>
<evidence type="ECO:0000313" key="1">
    <source>
        <dbReference type="EMBL" id="RAW82223.1"/>
    </source>
</evidence>
<sequence>MKSYLDISEQNLLYYADLADFYTIQKLSRFKNRNQARLYLLCYIHRRLFILNDYLVNSFYYKLNKYKDDAEQYQESIKNRGAQC</sequence>
<dbReference type="Proteomes" id="UP000250870">
    <property type="component" value="Unassembled WGS sequence"/>
</dbReference>
<dbReference type="AlphaFoldDB" id="A0A329VA68"/>
<evidence type="ECO:0000313" key="2">
    <source>
        <dbReference type="Proteomes" id="UP000250870"/>
    </source>
</evidence>
<gene>
    <name evidence="1" type="ORF">CKY01_22305</name>
</gene>
<reference evidence="1 2" key="1">
    <citation type="journal article" date="2018" name="Int. J. Syst. Evol. Microbiol.">
        <title>Whole-genome-based revisit of Photorhabdus phylogeny: proposal for the elevation of most Photorhabdus subspecies to the species level and description of one novel species Photorhabdus bodei sp. nov., and one novel subspecies Photorhabdus laumondii subsp. clarkei subsp. nov.</title>
        <authorList>
            <person name="Machado R.A.R."/>
            <person name="Wuthrich D."/>
            <person name="Kuhnert P."/>
            <person name="Arce C.C.M."/>
            <person name="Thonen L."/>
            <person name="Ruiz C."/>
            <person name="Zhang X."/>
            <person name="Robert C.A.M."/>
            <person name="Karimi J."/>
            <person name="Kamali S."/>
            <person name="Ma J."/>
            <person name="Bruggmann R."/>
            <person name="Erb M."/>
        </authorList>
    </citation>
    <scope>NUCLEOTIDE SEQUENCE [LARGE SCALE GENOMIC DNA]</scope>
    <source>
        <strain evidence="1 2">BOJ-47</strain>
    </source>
</reference>
<organism evidence="1 2">
    <name type="scientific">Photorhabdus laumondii subsp. clarkei</name>
    <dbReference type="NCBI Taxonomy" id="2029685"/>
    <lineage>
        <taxon>Bacteria</taxon>
        <taxon>Pseudomonadati</taxon>
        <taxon>Pseudomonadota</taxon>
        <taxon>Gammaproteobacteria</taxon>
        <taxon>Enterobacterales</taxon>
        <taxon>Morganellaceae</taxon>
        <taxon>Photorhabdus</taxon>
    </lineage>
</organism>
<accession>A0A329VA68</accession>
<dbReference type="RefSeq" id="WP_113027207.1">
    <property type="nucleotide sequence ID" value="NZ_CAWNWQ010000065.1"/>
</dbReference>
<protein>
    <submittedName>
        <fullName evidence="1">Uncharacterized protein</fullName>
    </submittedName>
</protein>
<dbReference type="EMBL" id="NSCI01000065">
    <property type="protein sequence ID" value="RAW82223.1"/>
    <property type="molecule type" value="Genomic_DNA"/>
</dbReference>
<comment type="caution">
    <text evidence="1">The sequence shown here is derived from an EMBL/GenBank/DDBJ whole genome shotgun (WGS) entry which is preliminary data.</text>
</comment>
<name>A0A329VA68_9GAMM</name>